<dbReference type="GO" id="GO:0030246">
    <property type="term" value="F:carbohydrate binding"/>
    <property type="evidence" value="ECO:0007669"/>
    <property type="project" value="TreeGrafter"/>
</dbReference>
<dbReference type="PANTHER" id="PTHR30036:SF7">
    <property type="entry name" value="ABC TRANSPORTER PERIPLASMIC-BINDING PROTEIN YPHF"/>
    <property type="match status" value="1"/>
</dbReference>
<dbReference type="Gene3D" id="3.40.50.2300">
    <property type="match status" value="2"/>
</dbReference>
<evidence type="ECO:0000256" key="1">
    <source>
        <dbReference type="ARBA" id="ARBA00004196"/>
    </source>
</evidence>
<feature type="domain" description="Periplasmic binding protein" evidence="4">
    <location>
        <begin position="72"/>
        <end position="319"/>
    </location>
</feature>
<name>A0A6P2BNQ4_9ACTN</name>
<dbReference type="InterPro" id="IPR028082">
    <property type="entry name" value="Peripla_BP_I"/>
</dbReference>
<dbReference type="AlphaFoldDB" id="A0A6P2BNQ4"/>
<dbReference type="InterPro" id="IPR006311">
    <property type="entry name" value="TAT_signal"/>
</dbReference>
<dbReference type="GO" id="GO:0030288">
    <property type="term" value="C:outer membrane-bounded periplasmic space"/>
    <property type="evidence" value="ECO:0007669"/>
    <property type="project" value="TreeGrafter"/>
</dbReference>
<reference evidence="5 6" key="1">
    <citation type="submission" date="2018-11" db="EMBL/GenBank/DDBJ databases">
        <title>Trebonia kvetii gen.nov., sp.nov., a novel acidophilic actinobacterium, and proposal of the new actinobacterial family Treboniaceae fam. nov.</title>
        <authorList>
            <person name="Rapoport D."/>
            <person name="Sagova-Mareckova M."/>
            <person name="Sedlacek I."/>
            <person name="Provaznik J."/>
            <person name="Kralova S."/>
            <person name="Pavlinic D."/>
            <person name="Benes V."/>
            <person name="Kopecky J."/>
        </authorList>
    </citation>
    <scope>NUCLEOTIDE SEQUENCE [LARGE SCALE GENOMIC DNA]</scope>
    <source>
        <strain evidence="5 6">15Tr583</strain>
    </source>
</reference>
<evidence type="ECO:0000313" key="6">
    <source>
        <dbReference type="Proteomes" id="UP000460272"/>
    </source>
</evidence>
<comment type="subcellular location">
    <subcellularLocation>
        <location evidence="1">Cell envelope</location>
    </subcellularLocation>
</comment>
<feature type="compositionally biased region" description="Polar residues" evidence="3">
    <location>
        <begin position="375"/>
        <end position="385"/>
    </location>
</feature>
<comment type="similarity">
    <text evidence="2">Belongs to the bacterial solute-binding protein 2 family.</text>
</comment>
<dbReference type="InterPro" id="IPR050555">
    <property type="entry name" value="Bact_Solute-Bind_Prot2"/>
</dbReference>
<organism evidence="5 6">
    <name type="scientific">Trebonia kvetii</name>
    <dbReference type="NCBI Taxonomy" id="2480626"/>
    <lineage>
        <taxon>Bacteria</taxon>
        <taxon>Bacillati</taxon>
        <taxon>Actinomycetota</taxon>
        <taxon>Actinomycetes</taxon>
        <taxon>Streptosporangiales</taxon>
        <taxon>Treboniaceae</taxon>
        <taxon>Trebonia</taxon>
    </lineage>
</organism>
<dbReference type="EMBL" id="RPFW01000009">
    <property type="protein sequence ID" value="TVZ00267.1"/>
    <property type="molecule type" value="Genomic_DNA"/>
</dbReference>
<dbReference type="PROSITE" id="PS51318">
    <property type="entry name" value="TAT"/>
    <property type="match status" value="1"/>
</dbReference>
<evidence type="ECO:0000256" key="2">
    <source>
        <dbReference type="ARBA" id="ARBA00007639"/>
    </source>
</evidence>
<gene>
    <name evidence="5" type="ORF">EAS64_37085</name>
</gene>
<proteinExistence type="inferred from homology"/>
<dbReference type="PANTHER" id="PTHR30036">
    <property type="entry name" value="D-XYLOSE-BINDING PERIPLASMIC PROTEIN"/>
    <property type="match status" value="1"/>
</dbReference>
<dbReference type="SUPFAM" id="SSF53822">
    <property type="entry name" value="Periplasmic binding protein-like I"/>
    <property type="match status" value="1"/>
</dbReference>
<dbReference type="Pfam" id="PF13407">
    <property type="entry name" value="Peripla_BP_4"/>
    <property type="match status" value="1"/>
</dbReference>
<dbReference type="InterPro" id="IPR025997">
    <property type="entry name" value="SBP_2_dom"/>
</dbReference>
<evidence type="ECO:0000256" key="3">
    <source>
        <dbReference type="SAM" id="MobiDB-lite"/>
    </source>
</evidence>
<evidence type="ECO:0000313" key="5">
    <source>
        <dbReference type="EMBL" id="TVZ00267.1"/>
    </source>
</evidence>
<evidence type="ECO:0000259" key="4">
    <source>
        <dbReference type="Pfam" id="PF13407"/>
    </source>
</evidence>
<dbReference type="RefSeq" id="WP_145860933.1">
    <property type="nucleotide sequence ID" value="NZ_RPFW01000009.1"/>
</dbReference>
<keyword evidence="6" id="KW-1185">Reference proteome</keyword>
<dbReference type="Proteomes" id="UP000460272">
    <property type="component" value="Unassembled WGS sequence"/>
</dbReference>
<dbReference type="OrthoDB" id="257716at2"/>
<feature type="region of interest" description="Disordered" evidence="3">
    <location>
        <begin position="365"/>
        <end position="385"/>
    </location>
</feature>
<accession>A0A6P2BNQ4</accession>
<sequence>MGKIDPKVDEAIQTLNMGDGPTRRRLLQGTGLVSAAGAASALLAACTSSSSSSVAAANGKNPFPAVPNQNYYFVNHVTTNAFFTPTQYGLQDASALLGIPKPVWSGSTTSSVSEMISAINTGISAKAAGIATTVIDPHSFTTPVGNAMNAGIPVLSYNADGIYNHGIPDIGTNRLAYVGQALYLSGQAMGEQIKTLVPGGGEIAIFIATPGTGNIQPRYDGAVSVLGSSYKVTEVATGTVDSAELSAEKAFMLGHKSSLKGAFAVDSGSTANLAGALQGAGLTIPAGGFDTDPRTLNALKAGTIKFSIFQDPYLQGFLPTLYLYLYNLSGAQLAPPNTDTGLTVLTPSNVSQMLKASRYQGGSSAEAYIPRPSGAINQPMATTST</sequence>
<protein>
    <submittedName>
        <fullName evidence="5">Sugar ABC transporter substrate-binding protein</fullName>
    </submittedName>
</protein>
<comment type="caution">
    <text evidence="5">The sequence shown here is derived from an EMBL/GenBank/DDBJ whole genome shotgun (WGS) entry which is preliminary data.</text>
</comment>